<evidence type="ECO:0000256" key="2">
    <source>
        <dbReference type="ARBA" id="ARBA00022723"/>
    </source>
</evidence>
<dbReference type="GO" id="GO:0003824">
    <property type="term" value="F:catalytic activity"/>
    <property type="evidence" value="ECO:0007669"/>
    <property type="project" value="InterPro"/>
</dbReference>
<organism evidence="4 5">
    <name type="scientific">Immundisolibacter cernigliae</name>
    <dbReference type="NCBI Taxonomy" id="1810504"/>
    <lineage>
        <taxon>Bacteria</taxon>
        <taxon>Pseudomonadati</taxon>
        <taxon>Pseudomonadota</taxon>
        <taxon>Gammaproteobacteria</taxon>
        <taxon>Immundisolibacterales</taxon>
        <taxon>Immundisolibacteraceae</taxon>
        <taxon>Immundisolibacter</taxon>
    </lineage>
</organism>
<comment type="cofactor">
    <cofactor evidence="1">
        <name>Mg(2+)</name>
        <dbReference type="ChEBI" id="CHEBI:18420"/>
    </cofactor>
</comment>
<dbReference type="SUPFAM" id="SSF51621">
    <property type="entry name" value="Phosphoenolpyruvate/pyruvate domain"/>
    <property type="match status" value="1"/>
</dbReference>
<evidence type="ECO:0000313" key="5">
    <source>
        <dbReference type="Proteomes" id="UP000092952"/>
    </source>
</evidence>
<dbReference type="Pfam" id="PF22484">
    <property type="entry name" value="DUF6986"/>
    <property type="match status" value="1"/>
</dbReference>
<evidence type="ECO:0000256" key="3">
    <source>
        <dbReference type="ARBA" id="ARBA00022842"/>
    </source>
</evidence>
<dbReference type="AlphaFoldDB" id="A0A1B1YSC9"/>
<dbReference type="GO" id="GO:0000287">
    <property type="term" value="F:magnesium ion binding"/>
    <property type="evidence" value="ECO:0007669"/>
    <property type="project" value="TreeGrafter"/>
</dbReference>
<dbReference type="FunCoup" id="A0A1B1YSC9">
    <property type="interactions" value="222"/>
</dbReference>
<proteinExistence type="predicted"/>
<dbReference type="InterPro" id="IPR040442">
    <property type="entry name" value="Pyrv_kinase-like_dom_sf"/>
</dbReference>
<evidence type="ECO:0000313" key="4">
    <source>
        <dbReference type="EMBL" id="ANX03728.1"/>
    </source>
</evidence>
<dbReference type="OrthoDB" id="9768429at2"/>
<protein>
    <submittedName>
        <fullName evidence="4">Uncharacterized protein</fullName>
    </submittedName>
</protein>
<gene>
    <name evidence="4" type="ORF">PG2T_05655</name>
</gene>
<sequence length="424" mass="45164">MQQPETDLIATAARASRGALLATYRASQFELPLRFWRQQVHFTTPASGRPEKALSALAGVPRLLARFELTVDAVAAHLGIDPAPLHAVLASDTGLPALLLDAEDAVAATAEAARQARAGAIECFRKADFDRTLRLFRPAGIGLDGCVDDLVEVLTAVAGQAAPDEYPIDAVVWPKAESGQEIAWLCEVLGMIERQLGLPAGHIRVQFLIESARAVERLTELSDAAGTRLTGIIWGIADYSADVGLPEIRNDHPVCDWARCALVNAAGACGVPAIDSMTLNYPTPLHRGEELSPSQRAQNQAKVLAALQQVYTDARHGMALGMSGKWVGHPLQAWLVLAAYREALPAARLARDLAEVEAYQRAVMAGSGATIVGEGMQAYMADRASDRHVRSRLRRAAAWGLLPAADAARLGLISAAECDELGAG</sequence>
<name>A0A1B1YSC9_9GAMM</name>
<dbReference type="PANTHER" id="PTHR32308:SF10">
    <property type="entry name" value="CITRATE LYASE SUBUNIT BETA"/>
    <property type="match status" value="1"/>
</dbReference>
<dbReference type="Gene3D" id="3.20.20.60">
    <property type="entry name" value="Phosphoenolpyruvate-binding domains"/>
    <property type="match status" value="1"/>
</dbReference>
<dbReference type="EMBL" id="CP014671">
    <property type="protein sequence ID" value="ANX03728.1"/>
    <property type="molecule type" value="Genomic_DNA"/>
</dbReference>
<keyword evidence="3" id="KW-0460">Magnesium</keyword>
<dbReference type="GO" id="GO:0006107">
    <property type="term" value="P:oxaloacetate metabolic process"/>
    <property type="evidence" value="ECO:0007669"/>
    <property type="project" value="TreeGrafter"/>
</dbReference>
<reference evidence="5" key="1">
    <citation type="submission" date="2016-03" db="EMBL/GenBank/DDBJ databases">
        <title>Complete genome sequence of Solimmundus cernigliae, representing a novel lineage of polycyclic aromatic hydrocarbon degraders within the Gammaproteobacteria.</title>
        <authorList>
            <person name="Singleton D.R."/>
            <person name="Dickey A.N."/>
            <person name="Scholl E.H."/>
            <person name="Wright F.A."/>
            <person name="Aitken M.D."/>
        </authorList>
    </citation>
    <scope>NUCLEOTIDE SEQUENCE [LARGE SCALE GENOMIC DNA]</scope>
    <source>
        <strain evidence="5">TR3.2</strain>
    </source>
</reference>
<dbReference type="InterPro" id="IPR054255">
    <property type="entry name" value="DUF6986"/>
</dbReference>
<keyword evidence="2" id="KW-0479">Metal-binding</keyword>
<dbReference type="Proteomes" id="UP000092952">
    <property type="component" value="Chromosome"/>
</dbReference>
<evidence type="ECO:0000256" key="1">
    <source>
        <dbReference type="ARBA" id="ARBA00001946"/>
    </source>
</evidence>
<keyword evidence="5" id="KW-1185">Reference proteome</keyword>
<dbReference type="InterPro" id="IPR015813">
    <property type="entry name" value="Pyrv/PenolPyrv_kinase-like_dom"/>
</dbReference>
<dbReference type="RefSeq" id="WP_068803323.1">
    <property type="nucleotide sequence ID" value="NZ_CP014671.1"/>
</dbReference>
<dbReference type="STRING" id="1810504.PG2T_05655"/>
<dbReference type="InParanoid" id="A0A1B1YSC9"/>
<accession>A0A1B1YSC9</accession>
<dbReference type="KEGG" id="gbi:PG2T_05655"/>
<dbReference type="PANTHER" id="PTHR32308">
    <property type="entry name" value="LYASE BETA SUBUNIT, PUTATIVE (AFU_ORTHOLOGUE AFUA_4G13030)-RELATED"/>
    <property type="match status" value="1"/>
</dbReference>